<dbReference type="InterPro" id="IPR053876">
    <property type="entry name" value="Phage_int_M"/>
</dbReference>
<dbReference type="Proteomes" id="UP000324029">
    <property type="component" value="Unassembled WGS sequence"/>
</dbReference>
<proteinExistence type="inferred from homology"/>
<organism evidence="6 7">
    <name type="scientific">Pseudomonas synxantha</name>
    <dbReference type="NCBI Taxonomy" id="47883"/>
    <lineage>
        <taxon>Bacteria</taxon>
        <taxon>Pseudomonadati</taxon>
        <taxon>Pseudomonadota</taxon>
        <taxon>Gammaproteobacteria</taxon>
        <taxon>Pseudomonadales</taxon>
        <taxon>Pseudomonadaceae</taxon>
        <taxon>Pseudomonas</taxon>
    </lineage>
</organism>
<dbReference type="EMBL" id="VSRO01000029">
    <property type="protein sequence ID" value="TYK53870.1"/>
    <property type="molecule type" value="Genomic_DNA"/>
</dbReference>
<dbReference type="Gene3D" id="3.30.160.390">
    <property type="entry name" value="Integrase, DNA-binding domain"/>
    <property type="match status" value="1"/>
</dbReference>
<dbReference type="InterPro" id="IPR038488">
    <property type="entry name" value="Integrase_DNA-bd_sf"/>
</dbReference>
<dbReference type="PANTHER" id="PTHR30629">
    <property type="entry name" value="PROPHAGE INTEGRASE"/>
    <property type="match status" value="1"/>
</dbReference>
<evidence type="ECO:0000259" key="4">
    <source>
        <dbReference type="Pfam" id="PF13356"/>
    </source>
</evidence>
<dbReference type="GO" id="GO:0003677">
    <property type="term" value="F:DNA binding"/>
    <property type="evidence" value="ECO:0007669"/>
    <property type="project" value="UniProtKB-KW"/>
</dbReference>
<dbReference type="AlphaFoldDB" id="A0A5D3G1E8"/>
<evidence type="ECO:0000256" key="3">
    <source>
        <dbReference type="ARBA" id="ARBA00023125"/>
    </source>
</evidence>
<keyword evidence="3" id="KW-0238">DNA-binding</keyword>
<reference evidence="6 7" key="2">
    <citation type="submission" date="2019-08" db="EMBL/GenBank/DDBJ databases">
        <authorList>
            <person name="Brilhante M."/>
            <person name="Perreten V."/>
        </authorList>
    </citation>
    <scope>NUCLEOTIDE SEQUENCE [LARGE SCALE GENOMIC DNA]</scope>
    <source>
        <strain evidence="6 7">MCP106</strain>
    </source>
</reference>
<reference evidence="6 7" key="1">
    <citation type="submission" date="2019-08" db="EMBL/GenBank/DDBJ databases">
        <title>Subclass B2 metallo-beta lactamase from Pseudomonas synxantha.</title>
        <authorList>
            <person name="Poirel L."/>
            <person name="Palmieri M."/>
            <person name="Masseron A."/>
            <person name="Perreten V."/>
            <person name="Nordman P."/>
        </authorList>
    </citation>
    <scope>NUCLEOTIDE SEQUENCE [LARGE SCALE GENOMIC DNA]</scope>
    <source>
        <strain evidence="6 7">MCP106</strain>
    </source>
</reference>
<dbReference type="InterPro" id="IPR025166">
    <property type="entry name" value="Integrase_DNA_bind_dom"/>
</dbReference>
<sequence length="168" mass="19220">MSRTTTPLSDAACRTAKPRDRAYKLFDGDGLYLYVQPNGRKGWRMRYVKPDGKEGLTSFGNYPVISLIEARAKRLEVKRLLMQGIDPVENKRIAKIEAEVKGRTFEDVARDWHGEMSARWTPGHSKNVLRRLQTYVFPNIGARSILDLDTHDLLQPLEPTMSARAFSR</sequence>
<dbReference type="Gene3D" id="1.10.150.130">
    <property type="match status" value="1"/>
</dbReference>
<dbReference type="InterPro" id="IPR010998">
    <property type="entry name" value="Integrase_recombinase_N"/>
</dbReference>
<dbReference type="InterPro" id="IPR050808">
    <property type="entry name" value="Phage_Integrase"/>
</dbReference>
<accession>A0A5D3G1E8</accession>
<dbReference type="Pfam" id="PF13356">
    <property type="entry name" value="Arm-DNA-bind_3"/>
    <property type="match status" value="1"/>
</dbReference>
<feature type="domain" description="Integrase DNA-binding" evidence="4">
    <location>
        <begin position="8"/>
        <end position="92"/>
    </location>
</feature>
<evidence type="ECO:0000259" key="5">
    <source>
        <dbReference type="Pfam" id="PF22022"/>
    </source>
</evidence>
<dbReference type="PANTHER" id="PTHR30629:SF2">
    <property type="entry name" value="PROPHAGE INTEGRASE INTS-RELATED"/>
    <property type="match status" value="1"/>
</dbReference>
<feature type="domain" description="Phage integrase central" evidence="5">
    <location>
        <begin position="105"/>
        <end position="162"/>
    </location>
</feature>
<protein>
    <submittedName>
        <fullName evidence="6">DUF4102 domain-containing protein</fullName>
    </submittedName>
</protein>
<evidence type="ECO:0000313" key="6">
    <source>
        <dbReference type="EMBL" id="TYK53870.1"/>
    </source>
</evidence>
<evidence type="ECO:0000256" key="1">
    <source>
        <dbReference type="ARBA" id="ARBA00008857"/>
    </source>
</evidence>
<comment type="caution">
    <text evidence="6">The sequence shown here is derived from an EMBL/GenBank/DDBJ whole genome shotgun (WGS) entry which is preliminary data.</text>
</comment>
<evidence type="ECO:0000256" key="2">
    <source>
        <dbReference type="ARBA" id="ARBA00022908"/>
    </source>
</evidence>
<gene>
    <name evidence="6" type="ORF">FXO26_30690</name>
</gene>
<name>A0A5D3G1E8_9PSED</name>
<comment type="similarity">
    <text evidence="1">Belongs to the 'phage' integrase family.</text>
</comment>
<keyword evidence="2" id="KW-0229">DNA integration</keyword>
<evidence type="ECO:0000313" key="7">
    <source>
        <dbReference type="Proteomes" id="UP000324029"/>
    </source>
</evidence>
<dbReference type="GO" id="GO:0015074">
    <property type="term" value="P:DNA integration"/>
    <property type="evidence" value="ECO:0007669"/>
    <property type="project" value="UniProtKB-KW"/>
</dbReference>
<dbReference type="Pfam" id="PF22022">
    <property type="entry name" value="Phage_int_M"/>
    <property type="match status" value="1"/>
</dbReference>